<protein>
    <submittedName>
        <fullName evidence="7">Podospora anserina S mat+ genomic DNA chromosome 6, supercontig 2</fullName>
    </submittedName>
</protein>
<dbReference type="EMBL" id="CU638744">
    <property type="protein sequence ID" value="CAP71014.1"/>
    <property type="molecule type" value="Genomic_DNA"/>
</dbReference>
<keyword evidence="9" id="KW-1185">Reference proteome</keyword>
<dbReference type="EMBL" id="FO904941">
    <property type="protein sequence ID" value="CDP30413.1"/>
    <property type="molecule type" value="Genomic_DNA"/>
</dbReference>
<dbReference type="InterPro" id="IPR036855">
    <property type="entry name" value="Znf_CCCH_sf"/>
</dbReference>
<evidence type="ECO:0000259" key="6">
    <source>
        <dbReference type="PROSITE" id="PS50103"/>
    </source>
</evidence>
<reference evidence="7 9" key="1">
    <citation type="journal article" date="2008" name="Genome Biol.">
        <title>The genome sequence of the model ascomycete fungus Podospora anserina.</title>
        <authorList>
            <person name="Espagne E."/>
            <person name="Lespinet O."/>
            <person name="Malagnac F."/>
            <person name="Da Silva C."/>
            <person name="Jaillon O."/>
            <person name="Porcel B.M."/>
            <person name="Couloux A."/>
            <person name="Aury J.-M."/>
            <person name="Segurens B."/>
            <person name="Poulain J."/>
            <person name="Anthouard V."/>
            <person name="Grossetete S."/>
            <person name="Khalili H."/>
            <person name="Coppin E."/>
            <person name="Dequard-Chablat M."/>
            <person name="Picard M."/>
            <person name="Contamine V."/>
            <person name="Arnaise S."/>
            <person name="Bourdais A."/>
            <person name="Berteaux-Lecellier V."/>
            <person name="Gautheret D."/>
            <person name="de Vries R.P."/>
            <person name="Battaglia E."/>
            <person name="Coutinho P.M."/>
            <person name="Danchin E.G.J."/>
            <person name="Henrissat B."/>
            <person name="El Khoury R."/>
            <person name="Sainsard-Chanet A."/>
            <person name="Boivin A."/>
            <person name="Pinan-Lucarre B."/>
            <person name="Sellem C.H."/>
            <person name="Debuchy R."/>
            <person name="Wincker P."/>
            <person name="Weissenbach J."/>
            <person name="Silar P."/>
        </authorList>
    </citation>
    <scope>NUCLEOTIDE SEQUENCE [LARGE SCALE GENOMIC DNA]</scope>
    <source>
        <strain evidence="9">S / ATCC MYA-4624 / DSM 980 / FGSC 10383</strain>
        <strain evidence="7">S mat+</strain>
    </source>
</reference>
<dbReference type="Gene3D" id="4.10.1000.10">
    <property type="entry name" value="Zinc finger, CCCH-type"/>
    <property type="match status" value="1"/>
</dbReference>
<dbReference type="KEGG" id="pan:PODANSg6917"/>
<evidence type="ECO:0000256" key="5">
    <source>
        <dbReference type="SAM" id="MobiDB-lite"/>
    </source>
</evidence>
<dbReference type="Proteomes" id="UP000001197">
    <property type="component" value="Chromosome 6"/>
</dbReference>
<dbReference type="PROSITE" id="PS50103">
    <property type="entry name" value="ZF_C3H1"/>
    <property type="match status" value="1"/>
</dbReference>
<reference evidence="7" key="2">
    <citation type="submission" date="2008-07" db="EMBL/GenBank/DDBJ databases">
        <authorList>
            <person name="Genoscope - CEA"/>
        </authorList>
    </citation>
    <scope>NUCLEOTIDE SEQUENCE</scope>
    <source>
        <strain evidence="7">S mat+</strain>
    </source>
</reference>
<feature type="compositionally biased region" description="Polar residues" evidence="5">
    <location>
        <begin position="384"/>
        <end position="393"/>
    </location>
</feature>
<feature type="zinc finger region" description="C3H1-type" evidence="4">
    <location>
        <begin position="483"/>
        <end position="511"/>
    </location>
</feature>
<evidence type="ECO:0000313" key="7">
    <source>
        <dbReference type="EMBL" id="CAP71014.1"/>
    </source>
</evidence>
<dbReference type="STRING" id="515849.B2B1M9"/>
<evidence type="ECO:0000256" key="3">
    <source>
        <dbReference type="ARBA" id="ARBA00022833"/>
    </source>
</evidence>
<dbReference type="Pfam" id="PF25543">
    <property type="entry name" value="zf-CCCH_tandem"/>
    <property type="match status" value="1"/>
</dbReference>
<dbReference type="RefSeq" id="XP_001909880.1">
    <property type="nucleotide sequence ID" value="XM_001909845.1"/>
</dbReference>
<keyword evidence="2 4" id="KW-0863">Zinc-finger</keyword>
<feature type="domain" description="C3H1-type" evidence="6">
    <location>
        <begin position="483"/>
        <end position="511"/>
    </location>
</feature>
<organism evidence="7">
    <name type="scientific">Podospora anserina (strain S / ATCC MYA-4624 / DSM 980 / FGSC 10383)</name>
    <name type="common">Pleurage anserina</name>
    <dbReference type="NCBI Taxonomy" id="515849"/>
    <lineage>
        <taxon>Eukaryota</taxon>
        <taxon>Fungi</taxon>
        <taxon>Dikarya</taxon>
        <taxon>Ascomycota</taxon>
        <taxon>Pezizomycotina</taxon>
        <taxon>Sordariomycetes</taxon>
        <taxon>Sordariomycetidae</taxon>
        <taxon>Sordariales</taxon>
        <taxon>Podosporaceae</taxon>
        <taxon>Podospora</taxon>
        <taxon>Podospora anserina</taxon>
    </lineage>
</organism>
<dbReference type="SUPFAM" id="SSF90229">
    <property type="entry name" value="CCCH zinc finger"/>
    <property type="match status" value="1"/>
</dbReference>
<dbReference type="GeneID" id="6194419"/>
<dbReference type="OrthoDB" id="3512845at2759"/>
<evidence type="ECO:0000256" key="1">
    <source>
        <dbReference type="ARBA" id="ARBA00022723"/>
    </source>
</evidence>
<dbReference type="Pfam" id="PF25542">
    <property type="entry name" value="zf-CCCH_12"/>
    <property type="match status" value="1"/>
</dbReference>
<dbReference type="PANTHER" id="PTHR37543:SF1">
    <property type="entry name" value="CCCH ZINC FINGER DNA BINDING PROTEIN (AFU_ORTHOLOGUE AFUA_5G12760)"/>
    <property type="match status" value="1"/>
</dbReference>
<dbReference type="HOGENOM" id="CLU_031811_0_1_1"/>
<keyword evidence="1 4" id="KW-0479">Metal-binding</keyword>
<name>B2B1M9_PODAN</name>
<feature type="region of interest" description="Disordered" evidence="5">
    <location>
        <begin position="384"/>
        <end position="468"/>
    </location>
</feature>
<reference evidence="9" key="3">
    <citation type="journal article" date="2014" name="Genetics">
        <title>Maintaining two mating types: Structure of the mating type locus and its role in heterokaryosis in Podospora anserina.</title>
        <authorList>
            <person name="Grognet P."/>
            <person name="Bidard F."/>
            <person name="Kuchly C."/>
            <person name="Tong L.C.H."/>
            <person name="Coppin E."/>
            <person name="Benkhali J.A."/>
            <person name="Couloux A."/>
            <person name="Wincker P."/>
            <person name="Debuchy R."/>
            <person name="Silar P."/>
        </authorList>
    </citation>
    <scope>GENOME REANNOTATION</scope>
    <source>
        <strain evidence="9">S / ATCC MYA-4624 / DSM 980 / FGSC 10383</strain>
    </source>
</reference>
<dbReference type="GO" id="GO:0008270">
    <property type="term" value="F:zinc ion binding"/>
    <property type="evidence" value="ECO:0007669"/>
    <property type="project" value="UniProtKB-KW"/>
</dbReference>
<dbReference type="PANTHER" id="PTHR37543">
    <property type="entry name" value="CCCH ZINC FINGER DNA BINDING PROTEIN (AFU_ORTHOLOGUE AFUA_5G12760)"/>
    <property type="match status" value="1"/>
</dbReference>
<proteinExistence type="predicted"/>
<dbReference type="Pfam" id="PF25540">
    <property type="entry name" value="DUF7923"/>
    <property type="match status" value="1"/>
</dbReference>
<feature type="compositionally biased region" description="Low complexity" evidence="5">
    <location>
        <begin position="394"/>
        <end position="410"/>
    </location>
</feature>
<reference evidence="8" key="4">
    <citation type="submission" date="2015-04" db="EMBL/GenBank/DDBJ databases">
        <title>Maintaining two mating types: Structure of the mating type locus and its role in heterokaryosis in Podospora anserina.</title>
        <authorList>
            <person name="Grognet P."/>
            <person name="Bidard F."/>
            <person name="Kuchly C."/>
            <person name="Chan Ho Tong L."/>
            <person name="Coppin E."/>
            <person name="Ait Benkhali J."/>
            <person name="Couloux A."/>
            <person name="Wincker P."/>
            <person name="Debuchy R."/>
            <person name="Silar P."/>
        </authorList>
    </citation>
    <scope>NUCLEOTIDE SEQUENCE</scope>
</reference>
<dbReference type="InterPro" id="IPR057654">
    <property type="entry name" value="Znf-CCCH_tandem"/>
</dbReference>
<dbReference type="AlphaFoldDB" id="B2B1M9"/>
<dbReference type="InterPro" id="IPR057683">
    <property type="entry name" value="DUF7923"/>
</dbReference>
<evidence type="ECO:0000313" key="8">
    <source>
        <dbReference type="EMBL" id="CDP30413.1"/>
    </source>
</evidence>
<sequence>MEPRPSLVAFLQRYQDLATYQDSHINLIKWLLIPSSQDLLVYAESIESTLRAENTELAQRVHERNLDYEDATRSRRELQQRIHALETQLGTSILTNEQIKNSNSYVVVLIDGDGLIFKPELIQQGLAGGKKAAYALRSAILGQCGPHGNEIGVLAQVYLNLAGLSKAMRRDGCLENESNLKDFTLGFTQAKATFDFVDVGHGKERADNKIKEMTKWHLRNHNCKQVILGISHDAGYAPFLDELFQEDSVQHQITILEGVPGMLASERAAASKLCSYTDQVTIVVRELRAIGANILNLNSILFRSEKLVDRVSESASSESFGSPFTPVPATPVVEHNKPATPTTEMKPVVPAVPAISAVPAFPVTVPTPPVVRATAMTSNSVASIDSIGSSEPQTPSSASAASTSTPAATTYAKAIKSATPPPPPPVITLPAHTKAALQQQPSSRASHKTPNKPKPVPWNPGPRGLDPPLQVSQSALDNLKKRKDSNKLCNNHYLRGPCSKGDSCNFEHNYKPTKEELVAIAFLTRLNPCSGGQECDVDDCIYGHHCPSVINGACTHPYCKFDKEDHPPGTKIKAHHKGSHDR</sequence>
<evidence type="ECO:0000313" key="9">
    <source>
        <dbReference type="Proteomes" id="UP000001197"/>
    </source>
</evidence>
<evidence type="ECO:0000256" key="4">
    <source>
        <dbReference type="PROSITE-ProRule" id="PRU00723"/>
    </source>
</evidence>
<accession>B2B1M9</accession>
<dbReference type="VEuPathDB" id="FungiDB:PODANS_6_3850"/>
<gene>
    <name evidence="7" type="ORF">PODANS_6_3850</name>
</gene>
<keyword evidence="3 4" id="KW-0862">Zinc</keyword>
<dbReference type="InterPro" id="IPR000571">
    <property type="entry name" value="Znf_CCCH"/>
</dbReference>
<dbReference type="eggNOG" id="ENOG502S3N6">
    <property type="taxonomic scope" value="Eukaryota"/>
</dbReference>
<evidence type="ECO:0000256" key="2">
    <source>
        <dbReference type="ARBA" id="ARBA00022771"/>
    </source>
</evidence>